<keyword evidence="3" id="KW-0732">Signal</keyword>
<dbReference type="Pfam" id="PF01344">
    <property type="entry name" value="Kelch_1"/>
    <property type="match status" value="1"/>
</dbReference>
<evidence type="ECO:0000313" key="7">
    <source>
        <dbReference type="Proteomes" id="UP000663891"/>
    </source>
</evidence>
<reference evidence="5" key="1">
    <citation type="submission" date="2021-02" db="EMBL/GenBank/DDBJ databases">
        <authorList>
            <person name="Nowell W R."/>
        </authorList>
    </citation>
    <scope>NUCLEOTIDE SEQUENCE</scope>
</reference>
<feature type="domain" description="Apple" evidence="4">
    <location>
        <begin position="50"/>
        <end position="94"/>
    </location>
</feature>
<organism evidence="5 7">
    <name type="scientific">Adineta steineri</name>
    <dbReference type="NCBI Taxonomy" id="433720"/>
    <lineage>
        <taxon>Eukaryota</taxon>
        <taxon>Metazoa</taxon>
        <taxon>Spiralia</taxon>
        <taxon>Gnathifera</taxon>
        <taxon>Rotifera</taxon>
        <taxon>Eurotatoria</taxon>
        <taxon>Bdelloidea</taxon>
        <taxon>Adinetida</taxon>
        <taxon>Adinetidae</taxon>
        <taxon>Adineta</taxon>
    </lineage>
</organism>
<dbReference type="InterPro" id="IPR006652">
    <property type="entry name" value="Kelch_1"/>
</dbReference>
<dbReference type="InterPro" id="IPR037293">
    <property type="entry name" value="Gal_Oxidase_central_sf"/>
</dbReference>
<dbReference type="InterPro" id="IPR003609">
    <property type="entry name" value="Pan_app"/>
</dbReference>
<dbReference type="SUPFAM" id="SSF117281">
    <property type="entry name" value="Kelch motif"/>
    <property type="match status" value="1"/>
</dbReference>
<dbReference type="Proteomes" id="UP000663881">
    <property type="component" value="Unassembled WGS sequence"/>
</dbReference>
<evidence type="ECO:0000256" key="2">
    <source>
        <dbReference type="SAM" id="MobiDB-lite"/>
    </source>
</evidence>
<accession>A0A815SQP2</accession>
<gene>
    <name evidence="6" type="ORF">OKA104_LOCUS34108</name>
    <name evidence="5" type="ORF">VCS650_LOCUS41976</name>
</gene>
<comment type="caution">
    <text evidence="5">The sequence shown here is derived from an EMBL/GenBank/DDBJ whole genome shotgun (WGS) entry which is preliminary data.</text>
</comment>
<dbReference type="Proteomes" id="UP000663891">
    <property type="component" value="Unassembled WGS sequence"/>
</dbReference>
<dbReference type="Gene3D" id="2.130.10.80">
    <property type="entry name" value="Galactose oxidase/kelch, beta-propeller"/>
    <property type="match status" value="1"/>
</dbReference>
<feature type="region of interest" description="Disordered" evidence="2">
    <location>
        <begin position="149"/>
        <end position="170"/>
    </location>
</feature>
<evidence type="ECO:0000256" key="1">
    <source>
        <dbReference type="ARBA" id="ARBA00022441"/>
    </source>
</evidence>
<evidence type="ECO:0000313" key="5">
    <source>
        <dbReference type="EMBL" id="CAF1496036.1"/>
    </source>
</evidence>
<feature type="signal peptide" evidence="3">
    <location>
        <begin position="1"/>
        <end position="20"/>
    </location>
</feature>
<dbReference type="EMBL" id="CAJOAY010004527">
    <property type="protein sequence ID" value="CAF4073257.1"/>
    <property type="molecule type" value="Genomic_DNA"/>
</dbReference>
<dbReference type="OrthoDB" id="10064085at2759"/>
<evidence type="ECO:0000259" key="4">
    <source>
        <dbReference type="Pfam" id="PF00024"/>
    </source>
</evidence>
<dbReference type="AlphaFoldDB" id="A0A815SQP2"/>
<proteinExistence type="predicted"/>
<dbReference type="SMART" id="SM00612">
    <property type="entry name" value="Kelch"/>
    <property type="match status" value="1"/>
</dbReference>
<dbReference type="InterPro" id="IPR015915">
    <property type="entry name" value="Kelch-typ_b-propeller"/>
</dbReference>
<dbReference type="Pfam" id="PF00024">
    <property type="entry name" value="PAN_1"/>
    <property type="match status" value="1"/>
</dbReference>
<evidence type="ECO:0000256" key="3">
    <source>
        <dbReference type="SAM" id="SignalP"/>
    </source>
</evidence>
<dbReference type="EMBL" id="CAJNON010002002">
    <property type="protein sequence ID" value="CAF1496036.1"/>
    <property type="molecule type" value="Genomic_DNA"/>
</dbReference>
<keyword evidence="1" id="KW-0880">Kelch repeat</keyword>
<protein>
    <recommendedName>
        <fullName evidence="4">Apple domain-containing protein</fullName>
    </recommendedName>
</protein>
<sequence length="276" mass="28600">MAPSGVYLCLSFMIIIQTSGEDIRSEEMFVIPDSKFQCANTTCLPFISVIITDIRNCRFACLAQSQCEAATFHRSTSNCELFGDMLNQNGNMLADADATTMIVISGTRFPPAPTTTSTPIASSSTSPLSAPSSITSSLTSPLSAPSSTTASLTSPLSVPSSTTSLLSTPSTTTLTTFPATTAIPKWTITGNMSGMRAYHTASIIANGSVLVAGGGSSVSTNLNTAELYNPSTGAWTITASMNGVREFHTASILTNGKVLVAGGLNSGGYLNGVELY</sequence>
<evidence type="ECO:0000313" key="6">
    <source>
        <dbReference type="EMBL" id="CAF4073257.1"/>
    </source>
</evidence>
<name>A0A815SQP2_9BILA</name>
<feature type="chain" id="PRO_5035607381" description="Apple domain-containing protein" evidence="3">
    <location>
        <begin position="21"/>
        <end position="276"/>
    </location>
</feature>